<evidence type="ECO:0000313" key="2">
    <source>
        <dbReference type="WBParaSite" id="ES5_v2.g8038.t1"/>
    </source>
</evidence>
<evidence type="ECO:0000313" key="1">
    <source>
        <dbReference type="Proteomes" id="UP000887579"/>
    </source>
</evidence>
<proteinExistence type="predicted"/>
<dbReference type="WBParaSite" id="ES5_v2.g8038.t1">
    <property type="protein sequence ID" value="ES5_v2.g8038.t1"/>
    <property type="gene ID" value="ES5_v2.g8038"/>
</dbReference>
<sequence>MASKGGSSSGGKGGSSSGGKGGSSSGGKEQITHVVITIIRVHNIRYTRTEIRSFTWDELMQVVSLINNGGKGANGEQHNIHEEVVQWVKDECTIRENEKKSGKTGRFWSPCLYDPPRTAFPVPKYYALKTSEIQTQSGGGSEAPRYRPRQAAKDPLKRLSLEIEYDDLIPSSKAKKSKSQAGHENKSHDVDTINQQHLPLKNDSKGICPNHNLPMDRLCNNCLYSFCKSCFPKHMETRCINYEGDRLYPESVPPPNLSSDRLALLSLIQHAIIGLENTEVVTALILSSLLMNSDITGMRSDLMEILGVQHTNLIEQIITNKQQVIQELSGLSDSALPQDEEPIEDLLNRSIIDDVADDDLDSRMKTPEPKSPPPKFEYELHCIVNGERMSRHPFNFKDGIITVGKMPGDGRLAIGYTGVSDEHCEIREKNGIFMIKDLKSKNTTWLNGKQLIGDGGKQIIVGDTLKLSSWEFRFVKSGGSTTTPRPEKKSFFTFDSASEDDEKSNEELREERRKAFRKMLDEFALDEDRCPNIKKLIEQLQQSDIYVYQLCYKNRNGQIIVFWTGVTNDPDRRFGNHSSDDTNPEKQKIFQEQDVFMRILYHGTLAECLMLEHLLIHDAETFGDQLCNKDLKEAKLVFDTPVIPALIELLENASRCGIGRTKNERFGKSLSNFDVDYDNCPNLLKLVQEFDEPECTVYCLKYTKKNTKEVIKFYYGVSNEPERRLYDHRGETRKNQDKCDVMFHNKSRVFMKIFIKTTRAIAEVIELLLIQDPTETALTNVGKKCAEKPEIDADILDGAVIELKAMEEANDIFLMATDAKESDSERHLSAKRARVTQHHLNTLTIRRSTALANVKSSATLGFPEENERQILPQLLLFKSIAPYVFITGTGYTSSRFSIVRENEVVGADELVGSFKALTVDMIRQYFFIPKLLPAEAAALSQVEKEKIATKKHQNLVFFARIGLVPNEVKCGKKGCNKQMVLNKASSSAGYQWACYEGRRDTCSTSNVMKNLFVFPKQIPFSHTLLILYLYSRGKTHAEIYQTLGKPGYENVYKGFIESGDGSLNELLTEALTGSAYPTKEAFFADKSLDHLGLLLYWINVKYPQTA</sequence>
<protein>
    <submittedName>
        <fullName evidence="2">FHA domain-containing protein</fullName>
    </submittedName>
</protein>
<reference evidence="2" key="1">
    <citation type="submission" date="2022-11" db="UniProtKB">
        <authorList>
            <consortium name="WormBaseParasite"/>
        </authorList>
    </citation>
    <scope>IDENTIFICATION</scope>
</reference>
<name>A0AC34GTP5_9BILA</name>
<dbReference type="Proteomes" id="UP000887579">
    <property type="component" value="Unplaced"/>
</dbReference>
<accession>A0AC34GTP5</accession>
<organism evidence="1 2">
    <name type="scientific">Panagrolaimus sp. ES5</name>
    <dbReference type="NCBI Taxonomy" id="591445"/>
    <lineage>
        <taxon>Eukaryota</taxon>
        <taxon>Metazoa</taxon>
        <taxon>Ecdysozoa</taxon>
        <taxon>Nematoda</taxon>
        <taxon>Chromadorea</taxon>
        <taxon>Rhabditida</taxon>
        <taxon>Tylenchina</taxon>
        <taxon>Panagrolaimomorpha</taxon>
        <taxon>Panagrolaimoidea</taxon>
        <taxon>Panagrolaimidae</taxon>
        <taxon>Panagrolaimus</taxon>
    </lineage>
</organism>